<reference evidence="4 7" key="3">
    <citation type="submission" date="2017-11" db="EMBL/GenBank/DDBJ databases">
        <title>Complete genome sequence of Serratia sp. ATCC 39006 LacA.</title>
        <authorList>
            <person name="Hampton H.G."/>
            <person name="Jackson S.A."/>
            <person name="Jauregui R."/>
            <person name="Poulter G.T.M."/>
            <person name="Salmond G.P.C."/>
            <person name="Fineran P.C."/>
        </authorList>
    </citation>
    <scope>NUCLEOTIDE SEQUENCE [LARGE SCALE GENOMIC DNA]</scope>
    <source>
        <strain evidence="4 7">ATCC 39006</strain>
    </source>
</reference>
<dbReference type="InterPro" id="IPR007374">
    <property type="entry name" value="ASCH_domain"/>
</dbReference>
<comment type="similarity">
    <text evidence="2">Belongs to the N(4)-acetylcytidine amidohydrolase family.</text>
</comment>
<evidence type="ECO:0000313" key="5">
    <source>
        <dbReference type="EMBL" id="AUH04960.1"/>
    </source>
</evidence>
<dbReference type="PANTHER" id="PTHR38088">
    <property type="entry name" value="UCP029143 FAMILY PROTEIN"/>
    <property type="match status" value="1"/>
</dbReference>
<dbReference type="OrthoDB" id="8590202at2"/>
<dbReference type="PANTHER" id="PTHR38088:SF2">
    <property type="entry name" value="UCP029143 FAMILY PROTEIN"/>
    <property type="match status" value="1"/>
</dbReference>
<dbReference type="EC" id="3.5.1.135" evidence="2"/>
<evidence type="ECO:0000313" key="7">
    <source>
        <dbReference type="Proteomes" id="UP000233778"/>
    </source>
</evidence>
<proteinExistence type="inferred from homology"/>
<evidence type="ECO:0000256" key="1">
    <source>
        <dbReference type="ARBA" id="ARBA00022801"/>
    </source>
</evidence>
<comment type="catalytic activity">
    <reaction evidence="2">
        <text>N(4)-acetylcytidine + H2O = cytidine + acetate + H(+)</text>
        <dbReference type="Rhea" id="RHEA:62932"/>
        <dbReference type="ChEBI" id="CHEBI:15377"/>
        <dbReference type="ChEBI" id="CHEBI:15378"/>
        <dbReference type="ChEBI" id="CHEBI:17562"/>
        <dbReference type="ChEBI" id="CHEBI:30089"/>
        <dbReference type="ChEBI" id="CHEBI:70989"/>
        <dbReference type="EC" id="3.5.1.135"/>
    </reaction>
</comment>
<comment type="catalytic activity">
    <reaction evidence="2">
        <text>N(4)-acetyl-2'-deoxycytidine + H2O = 2'-deoxycytidine + acetate + H(+)</text>
        <dbReference type="Rhea" id="RHEA:62936"/>
        <dbReference type="ChEBI" id="CHEBI:15377"/>
        <dbReference type="ChEBI" id="CHEBI:15378"/>
        <dbReference type="ChEBI" id="CHEBI:15698"/>
        <dbReference type="ChEBI" id="CHEBI:30089"/>
        <dbReference type="ChEBI" id="CHEBI:146133"/>
        <dbReference type="EC" id="3.5.1.135"/>
    </reaction>
</comment>
<dbReference type="GO" id="GO:0016813">
    <property type="term" value="F:hydrolase activity, acting on carbon-nitrogen (but not peptide) bonds, in linear amidines"/>
    <property type="evidence" value="ECO:0007669"/>
    <property type="project" value="UniProtKB-UniRule"/>
</dbReference>
<reference evidence="5 6" key="1">
    <citation type="journal article" date="2013" name="Genome Announc.">
        <title>Draft genome sequence of Serratia sp. strain ATCC 39006, a model bacterium for analysis of the biosynthesis and regulation of prodigiosin, a carbapenem, and gas vesicles.</title>
        <authorList>
            <person name="Fineran P.C."/>
            <person name="Iglesias Cans M.C."/>
            <person name="Ramsay J.P."/>
            <person name="Wilf N.M."/>
            <person name="Cossyleon D."/>
            <person name="McNeil M.B."/>
            <person name="Williamson N.R."/>
            <person name="Monson R.E."/>
            <person name="Becher S.A."/>
            <person name="Stanton J.A."/>
            <person name="Brugger K."/>
            <person name="Brown S.D."/>
            <person name="Salmond G.P."/>
        </authorList>
    </citation>
    <scope>NUCLEOTIDE SEQUENCE [LARGE SCALE GENOMIC DNA]</scope>
    <source>
        <strain evidence="5">ATCC 39006</strain>
        <strain evidence="6">ATCC 39006 / SC 11482</strain>
    </source>
</reference>
<evidence type="ECO:0000313" key="4">
    <source>
        <dbReference type="EMBL" id="AUH00639.1"/>
    </source>
</evidence>
<dbReference type="Gene3D" id="2.30.130.30">
    <property type="entry name" value="Hypothetical protein"/>
    <property type="match status" value="1"/>
</dbReference>
<feature type="active site" description="Proton acceptor" evidence="2">
    <location>
        <position position="19"/>
    </location>
</feature>
<evidence type="ECO:0000256" key="2">
    <source>
        <dbReference type="HAMAP-Rule" id="MF_00684"/>
    </source>
</evidence>
<dbReference type="KEGG" id="sera:Ser39006_013025"/>
<evidence type="ECO:0000313" key="6">
    <source>
        <dbReference type="Proteomes" id="UP000017700"/>
    </source>
</evidence>
<dbReference type="Proteomes" id="UP000017700">
    <property type="component" value="Chromosome"/>
</dbReference>
<feature type="active site" description="Proton donor" evidence="2">
    <location>
        <position position="72"/>
    </location>
</feature>
<name>A0A2I5TK72_SERS3</name>
<dbReference type="EMBL" id="CP025084">
    <property type="protein sequence ID" value="AUH04960.1"/>
    <property type="molecule type" value="Genomic_DNA"/>
</dbReference>
<feature type="active site" description="Nucleophile" evidence="2">
    <location>
        <position position="22"/>
    </location>
</feature>
<dbReference type="EMBL" id="CP025085">
    <property type="protein sequence ID" value="AUH00639.1"/>
    <property type="molecule type" value="Genomic_DNA"/>
</dbReference>
<dbReference type="CDD" id="cd06552">
    <property type="entry name" value="ASCH_yqfb_like"/>
    <property type="match status" value="1"/>
</dbReference>
<dbReference type="STRING" id="104623.Ser39006_02878"/>
<keyword evidence="1 2" id="KW-0378">Hydrolase</keyword>
<dbReference type="InterPro" id="IPR008314">
    <property type="entry name" value="AC4CH"/>
</dbReference>
<dbReference type="SUPFAM" id="SSF88697">
    <property type="entry name" value="PUA domain-like"/>
    <property type="match status" value="1"/>
</dbReference>
<organism evidence="5 6">
    <name type="scientific">Serratia sp. (strain ATCC 39006)</name>
    <name type="common">Prodigiosinella confusarubida</name>
    <dbReference type="NCBI Taxonomy" id="104623"/>
    <lineage>
        <taxon>Bacteria</taxon>
        <taxon>Pseudomonadati</taxon>
        <taxon>Pseudomonadota</taxon>
        <taxon>Gammaproteobacteria</taxon>
        <taxon>Enterobacterales</taxon>
        <taxon>Pectobacteriaceae</taxon>
        <taxon>Prodigiosinella</taxon>
    </lineage>
</organism>
<dbReference type="KEGG" id="serq:CWC46_13020"/>
<dbReference type="InterPro" id="IPR015947">
    <property type="entry name" value="PUA-like_sf"/>
</dbReference>
<evidence type="ECO:0000259" key="3">
    <source>
        <dbReference type="SMART" id="SM01022"/>
    </source>
</evidence>
<protein>
    <recommendedName>
        <fullName evidence="2">N(4)-acetylcytidine amidohydrolase</fullName>
        <shortName evidence="2">ac4C amidohydrolase</shortName>
        <ecNumber evidence="2">3.5.1.135</ecNumber>
    </recommendedName>
</protein>
<keyword evidence="6" id="KW-1185">Reference proteome</keyword>
<comment type="catalytic activity">
    <reaction evidence="2">
        <text>N(4)-acetylcytosine + H2O = cytosine + acetate + H(+)</text>
        <dbReference type="Rhea" id="RHEA:62940"/>
        <dbReference type="ChEBI" id="CHEBI:15377"/>
        <dbReference type="ChEBI" id="CHEBI:15378"/>
        <dbReference type="ChEBI" id="CHEBI:16040"/>
        <dbReference type="ChEBI" id="CHEBI:30089"/>
        <dbReference type="ChEBI" id="CHEBI:146134"/>
        <dbReference type="EC" id="3.5.1.135"/>
    </reaction>
</comment>
<dbReference type="Pfam" id="PF04266">
    <property type="entry name" value="ASCH"/>
    <property type="match status" value="1"/>
</dbReference>
<sequence>MKNITFYSRFEADIIAGRKTITLRDKSDADYVPGDKVRVARYEDNQFFCDITVKSVKPINYDCLDESHARQENMTLPELKAVIADIYPGITELYMIEFERC</sequence>
<dbReference type="NCBIfam" id="NF003443">
    <property type="entry name" value="PRK04980.1"/>
    <property type="match status" value="1"/>
</dbReference>
<dbReference type="AlphaFoldDB" id="A0A2I5TK72"/>
<dbReference type="GO" id="GO:0005829">
    <property type="term" value="C:cytosol"/>
    <property type="evidence" value="ECO:0007669"/>
    <property type="project" value="TreeGrafter"/>
</dbReference>
<gene>
    <name evidence="4" type="ORF">CWC46_13020</name>
    <name evidence="5" type="ORF">Ser39006_013025</name>
</gene>
<dbReference type="Proteomes" id="UP000233778">
    <property type="component" value="Chromosome"/>
</dbReference>
<dbReference type="PIRSF" id="PIRSF029143">
    <property type="entry name" value="UCP029143"/>
    <property type="match status" value="1"/>
</dbReference>
<feature type="domain" description="ASCH" evidence="3">
    <location>
        <begin position="4"/>
        <end position="100"/>
    </location>
</feature>
<dbReference type="SMART" id="SM01022">
    <property type="entry name" value="ASCH"/>
    <property type="match status" value="1"/>
</dbReference>
<accession>A0A2I5TK72</accession>
<dbReference type="HAMAP" id="MF_00684">
    <property type="entry name" value="ac4C_amidohydr"/>
    <property type="match status" value="1"/>
</dbReference>
<comment type="function">
    <text evidence="2">Catalyzes the hydrolysis of N(4)-acetylcytidine (ac4C).</text>
</comment>
<reference evidence="5" key="4">
    <citation type="submission" date="2017-11" db="EMBL/GenBank/DDBJ databases">
        <title>Complete genome sequence of Serratia sp. ATCC 39006.</title>
        <authorList>
            <person name="Hampton H.G."/>
            <person name="Jackson S.A."/>
            <person name="Jauregui R."/>
            <person name="Poulter G.T.M."/>
            <person name="Salmond G.P.C."/>
            <person name="Fineran P.C."/>
        </authorList>
    </citation>
    <scope>NUCLEOTIDE SEQUENCE</scope>
    <source>
        <strain evidence="5">ATCC 39006</strain>
    </source>
</reference>
<reference evidence="5" key="2">
    <citation type="submission" date="2013-09" db="EMBL/GenBank/DDBJ databases">
        <authorList>
            <person name="Wang G."/>
            <person name="Yang Y."/>
            <person name="Su Y."/>
        </authorList>
    </citation>
    <scope>NUCLEOTIDE SEQUENCE</scope>
    <source>
        <strain evidence="5">ATCC 39006</strain>
    </source>
</reference>